<organism evidence="1 2">
    <name type="scientific">Echinops telfairi</name>
    <name type="common">Lesser hedgehog tenrec</name>
    <dbReference type="NCBI Taxonomy" id="9371"/>
    <lineage>
        <taxon>Eukaryota</taxon>
        <taxon>Metazoa</taxon>
        <taxon>Chordata</taxon>
        <taxon>Craniata</taxon>
        <taxon>Vertebrata</taxon>
        <taxon>Euteleostomi</taxon>
        <taxon>Mammalia</taxon>
        <taxon>Eutheria</taxon>
        <taxon>Afrotheria</taxon>
        <taxon>Tenrecidae</taxon>
        <taxon>Tenrecinae</taxon>
        <taxon>Echinops</taxon>
    </lineage>
</organism>
<sequence length="541" mass="61229">MGKLGDSLDFSWPRKLLSLLLLQMSIWGSDAFVVIGPAEPIIATLGADTVLPCRVSPVMSVETMELRWSRSQFSEAVYVYRDGKEQVGEQLVDFKGRTELVKDYITEGRAAVKIYSLQVSDNGIYKCFFKKGNDFEEAILELKVIGLGSGPHIRMVGPEEDGIKVTCTGKGWFPQPEVHWKDEIGRRIPSLSEDETPDDDGLFHMEASLIVRDSSRRTVSCSMKNPVFGEERVETISIPEPFFPRTSPWKTPFIVTLLMLGVFMGAVGVLIRKHQEKKRRLYEAQKEKAEECQTIARRKELYSHDWEKAYLYGDWRKEYFKAVAVSLDPDSAHPNLKISENRRHVSWTENIPQDCDPQAYQRQGEYETIHSVLGQDRFAIGRHFWEVEVNMERGSISEFRWSLGVCSETVNRKGWFVEEPEKNFWVVACVEGEIKALTCPPVSLSLRKHPRRIGLFLDLDAGDVSFYNMNDGSHIYSFTGITFCGAICPYFSLQGPDTSATICLASDPTKECPDSPPKTSLPHVTNCDPSLSQEANSLLPQ</sequence>
<reference evidence="2" key="1">
    <citation type="submission" date="2025-08" db="UniProtKB">
        <authorList>
            <consortium name="RefSeq"/>
        </authorList>
    </citation>
    <scope>IDENTIFICATION</scope>
</reference>
<name>A0AC55D8Y5_ECHTE</name>
<proteinExistence type="predicted"/>
<dbReference type="Proteomes" id="UP000694863">
    <property type="component" value="Unplaced"/>
</dbReference>
<gene>
    <name evidence="2" type="primary">LOC101649215</name>
</gene>
<dbReference type="RefSeq" id="XP_045148210.1">
    <property type="nucleotide sequence ID" value="XM_045292275.1"/>
</dbReference>
<protein>
    <submittedName>
        <fullName evidence="2">Butyrophilin subfamily 1 member A1-like</fullName>
    </submittedName>
</protein>
<keyword evidence="1" id="KW-1185">Reference proteome</keyword>
<evidence type="ECO:0000313" key="1">
    <source>
        <dbReference type="Proteomes" id="UP000694863"/>
    </source>
</evidence>
<evidence type="ECO:0000313" key="2">
    <source>
        <dbReference type="RefSeq" id="XP_045148210.1"/>
    </source>
</evidence>
<accession>A0AC55D8Y5</accession>